<keyword evidence="2" id="KW-1185">Reference proteome</keyword>
<organism evidence="1 2">
    <name type="scientific">Symbiochloris irregularis</name>
    <dbReference type="NCBI Taxonomy" id="706552"/>
    <lineage>
        <taxon>Eukaryota</taxon>
        <taxon>Viridiplantae</taxon>
        <taxon>Chlorophyta</taxon>
        <taxon>core chlorophytes</taxon>
        <taxon>Trebouxiophyceae</taxon>
        <taxon>Trebouxiales</taxon>
        <taxon>Trebouxiaceae</taxon>
        <taxon>Symbiochloris</taxon>
    </lineage>
</organism>
<gene>
    <name evidence="1" type="ORF">WJX73_000273</name>
</gene>
<dbReference type="AlphaFoldDB" id="A0AAW1NKZ4"/>
<dbReference type="EMBL" id="JALJOQ010000235">
    <property type="protein sequence ID" value="KAK9788005.1"/>
    <property type="molecule type" value="Genomic_DNA"/>
</dbReference>
<evidence type="ECO:0000313" key="1">
    <source>
        <dbReference type="EMBL" id="KAK9788005.1"/>
    </source>
</evidence>
<name>A0AAW1NKZ4_9CHLO</name>
<accession>A0AAW1NKZ4</accession>
<protein>
    <submittedName>
        <fullName evidence="1">Uncharacterized protein</fullName>
    </submittedName>
</protein>
<reference evidence="1 2" key="1">
    <citation type="journal article" date="2024" name="Nat. Commun.">
        <title>Phylogenomics reveals the evolutionary origins of lichenization in chlorophyte algae.</title>
        <authorList>
            <person name="Puginier C."/>
            <person name="Libourel C."/>
            <person name="Otte J."/>
            <person name="Skaloud P."/>
            <person name="Haon M."/>
            <person name="Grisel S."/>
            <person name="Petersen M."/>
            <person name="Berrin J.G."/>
            <person name="Delaux P.M."/>
            <person name="Dal Grande F."/>
            <person name="Keller J."/>
        </authorList>
    </citation>
    <scope>NUCLEOTIDE SEQUENCE [LARGE SCALE GENOMIC DNA]</scope>
    <source>
        <strain evidence="1 2">SAG 2036</strain>
    </source>
</reference>
<evidence type="ECO:0000313" key="2">
    <source>
        <dbReference type="Proteomes" id="UP001465755"/>
    </source>
</evidence>
<comment type="caution">
    <text evidence="1">The sequence shown here is derived from an EMBL/GenBank/DDBJ whole genome shotgun (WGS) entry which is preliminary data.</text>
</comment>
<proteinExistence type="predicted"/>
<dbReference type="Proteomes" id="UP001465755">
    <property type="component" value="Unassembled WGS sequence"/>
</dbReference>
<sequence>MTGVDFGEVTQSVVVTASTCAAQNFEEGCAAGELEAAMIRKRTCNRLVPDLLHKQLLLVLQRRQASSVCSDCRRSLRDEWGFHDESKDSKDATEDAAQVALPLTLPTGA</sequence>